<dbReference type="Proteomes" id="UP000005089">
    <property type="component" value="Unassembled WGS sequence"/>
</dbReference>
<name>C3X8P2_OXAFO</name>
<evidence type="ECO:0000313" key="2">
    <source>
        <dbReference type="EMBL" id="EEO29568.1"/>
    </source>
</evidence>
<reference evidence="2 3" key="1">
    <citation type="submission" date="2009-02" db="EMBL/GenBank/DDBJ databases">
        <title>The Genome Sequence of Oxalobacter formigenes OXCC13.</title>
        <authorList>
            <consortium name="The Broad Institute Genome Sequencing Platform"/>
            <person name="Ward D."/>
            <person name="Young S.K."/>
            <person name="Kodira C.D."/>
            <person name="Zeng Q."/>
            <person name="Koehrsen M."/>
            <person name="Alvarado L."/>
            <person name="Berlin A."/>
            <person name="Borenstein D."/>
            <person name="Chen Z."/>
            <person name="Engels R."/>
            <person name="Freedman E."/>
            <person name="Gellesch M."/>
            <person name="Goldberg J."/>
            <person name="Griggs A."/>
            <person name="Gujja S."/>
            <person name="Heiman D."/>
            <person name="Hepburn T."/>
            <person name="Howarth C."/>
            <person name="Jen D."/>
            <person name="Larson L."/>
            <person name="Lewis B."/>
            <person name="Mehta T."/>
            <person name="Park D."/>
            <person name="Pearson M."/>
            <person name="Roberts A."/>
            <person name="Saif S."/>
            <person name="Shea T."/>
            <person name="Shenoy N."/>
            <person name="Sisk P."/>
            <person name="Stolte C."/>
            <person name="Sykes S."/>
            <person name="Walk T."/>
            <person name="White J."/>
            <person name="Yandava C."/>
            <person name="Allison M.J."/>
            <person name="Lander E."/>
            <person name="Nusbaum C."/>
            <person name="Galagan J."/>
            <person name="Birren B."/>
        </authorList>
    </citation>
    <scope>NUCLEOTIDE SEQUENCE [LARGE SCALE GENOMIC DNA]</scope>
    <source>
        <strain evidence="2 3">OXCC13</strain>
    </source>
</reference>
<dbReference type="RefSeq" id="WP_005880131.1">
    <property type="nucleotide sequence ID" value="NZ_CP019430.1"/>
</dbReference>
<dbReference type="EMBL" id="GG658170">
    <property type="protein sequence ID" value="EEO29568.1"/>
    <property type="molecule type" value="Genomic_DNA"/>
</dbReference>
<dbReference type="Pfam" id="PF07362">
    <property type="entry name" value="CcdA"/>
    <property type="match status" value="1"/>
</dbReference>
<evidence type="ECO:0000256" key="1">
    <source>
        <dbReference type="ARBA" id="ARBA00022649"/>
    </source>
</evidence>
<keyword evidence="1" id="KW-1277">Toxin-antitoxin system</keyword>
<proteinExistence type="predicted"/>
<accession>C3X8P2</accession>
<gene>
    <name evidence="2" type="ORF">OFBG_00596</name>
</gene>
<evidence type="ECO:0000313" key="3">
    <source>
        <dbReference type="Proteomes" id="UP000005089"/>
    </source>
</evidence>
<dbReference type="InterPro" id="IPR009956">
    <property type="entry name" value="Post-segregation_anti-tox_CcdA"/>
</dbReference>
<dbReference type="HOGENOM" id="CLU_157097_3_2_4"/>
<organism evidence="2 3">
    <name type="scientific">Oxalobacter formigenes OXCC13</name>
    <dbReference type="NCBI Taxonomy" id="556269"/>
    <lineage>
        <taxon>Bacteria</taxon>
        <taxon>Pseudomonadati</taxon>
        <taxon>Pseudomonadota</taxon>
        <taxon>Betaproteobacteria</taxon>
        <taxon>Burkholderiales</taxon>
        <taxon>Oxalobacteraceae</taxon>
        <taxon>Oxalobacter</taxon>
    </lineage>
</organism>
<keyword evidence="3" id="KW-1185">Reference proteome</keyword>
<protein>
    <submittedName>
        <fullName evidence="2">Toxin-antitoxin system, antitoxin component, ribbon-helix-helix domain protein</fullName>
    </submittedName>
</protein>
<dbReference type="eggNOG" id="COG5302">
    <property type="taxonomic scope" value="Bacteria"/>
</dbReference>
<dbReference type="AlphaFoldDB" id="C3X8P2"/>
<sequence length="59" mass="6925">MNKSREMKIRLSREAETGIMKAIAEKRAAIWQKENEKAIESSNAYVEKHGLPPEKYRMF</sequence>